<evidence type="ECO:0008006" key="2">
    <source>
        <dbReference type="Google" id="ProtNLM"/>
    </source>
</evidence>
<organism evidence="1">
    <name type="scientific">marine sediment metagenome</name>
    <dbReference type="NCBI Taxonomy" id="412755"/>
    <lineage>
        <taxon>unclassified sequences</taxon>
        <taxon>metagenomes</taxon>
        <taxon>ecological metagenomes</taxon>
    </lineage>
</organism>
<dbReference type="EMBL" id="BARS01021516">
    <property type="protein sequence ID" value="GAG04498.1"/>
    <property type="molecule type" value="Genomic_DNA"/>
</dbReference>
<feature type="non-terminal residue" evidence="1">
    <location>
        <position position="272"/>
    </location>
</feature>
<dbReference type="Gene3D" id="1.25.40.10">
    <property type="entry name" value="Tetratricopeptide repeat domain"/>
    <property type="match status" value="1"/>
</dbReference>
<dbReference type="InterPro" id="IPR011990">
    <property type="entry name" value="TPR-like_helical_dom_sf"/>
</dbReference>
<reference evidence="1" key="1">
    <citation type="journal article" date="2014" name="Front. Microbiol.">
        <title>High frequency of phylogenetically diverse reductive dehalogenase-homologous genes in deep subseafloor sedimentary metagenomes.</title>
        <authorList>
            <person name="Kawai M."/>
            <person name="Futagami T."/>
            <person name="Toyoda A."/>
            <person name="Takaki Y."/>
            <person name="Nishi S."/>
            <person name="Hori S."/>
            <person name="Arai W."/>
            <person name="Tsubouchi T."/>
            <person name="Morono Y."/>
            <person name="Uchiyama I."/>
            <person name="Ito T."/>
            <person name="Fujiyama A."/>
            <person name="Inagaki F."/>
            <person name="Takami H."/>
        </authorList>
    </citation>
    <scope>NUCLEOTIDE SEQUENCE</scope>
    <source>
        <strain evidence="1">Expedition CK06-06</strain>
    </source>
</reference>
<name>X0UW27_9ZZZZ</name>
<dbReference type="AlphaFoldDB" id="X0UW27"/>
<proteinExistence type="predicted"/>
<comment type="caution">
    <text evidence="1">The sequence shown here is derived from an EMBL/GenBank/DDBJ whole genome shotgun (WGS) entry which is preliminary data.</text>
</comment>
<dbReference type="SUPFAM" id="SSF48452">
    <property type="entry name" value="TPR-like"/>
    <property type="match status" value="1"/>
</dbReference>
<gene>
    <name evidence="1" type="ORF">S01H1_34545</name>
</gene>
<accession>X0UW27</accession>
<sequence length="272" mass="31821">QIISGTLSAREQDNKVKELKNNYCSPFLLNRNFKIIYPKTETNGNKEFEDKTSVSHSQFERAFQIAESYEFLQSNYSKAIQQYRKCYTIAETIRDTAFALEGIGRIQLLQKKYSDAAKSYILLYKEYPQVLNKVRHPYGIIGLLQLHEINKYLETDNNIVPKSLDTYKKLKDGFWILNFSSYNFFISEIESILESELLKSYNAKYKEEHELLISRSSSYLEDLIFSNILRADVINKINETFVITGSLNNSQSKRILNDFNGKWSLISYRQLI</sequence>
<protein>
    <recommendedName>
        <fullName evidence="2">Tetratricopeptide repeat protein</fullName>
    </recommendedName>
</protein>
<feature type="non-terminal residue" evidence="1">
    <location>
        <position position="1"/>
    </location>
</feature>
<evidence type="ECO:0000313" key="1">
    <source>
        <dbReference type="EMBL" id="GAG04498.1"/>
    </source>
</evidence>